<keyword evidence="1" id="KW-0106">Calcium</keyword>
<feature type="non-terminal residue" evidence="5">
    <location>
        <position position="1"/>
    </location>
</feature>
<dbReference type="PROSITE" id="PS50222">
    <property type="entry name" value="EF_HAND_2"/>
    <property type="match status" value="1"/>
</dbReference>
<feature type="domain" description="EH" evidence="3">
    <location>
        <begin position="260"/>
        <end position="349"/>
    </location>
</feature>
<evidence type="ECO:0000259" key="3">
    <source>
        <dbReference type="PROSITE" id="PS50031"/>
    </source>
</evidence>
<dbReference type="GO" id="GO:0005737">
    <property type="term" value="C:cytoplasm"/>
    <property type="evidence" value="ECO:0007669"/>
    <property type="project" value="TreeGrafter"/>
</dbReference>
<dbReference type="InterPro" id="IPR002048">
    <property type="entry name" value="EF_hand_dom"/>
</dbReference>
<dbReference type="SMART" id="SM00027">
    <property type="entry name" value="EH"/>
    <property type="match status" value="1"/>
</dbReference>
<reference evidence="5" key="1">
    <citation type="submission" date="2013-07" db="EMBL/GenBank/DDBJ databases">
        <title>Transcriptome sequencing and developmental regulation of gene expression in Anopheles aquasalis.</title>
        <authorList>
            <consortium name="Brazilian Malaria Network (MCT/CNPq/MS/SCTIE/DECIT/PRONEX 555648/2009-5) and Research Network on Bioactive Molecules from Arthropod Vectors (NAP-MOBIARVE"/>
            <consortium name="University of Sao Paulo)"/>
            <person name="Marinotti O."/>
            <person name="Ribeiro J.M.C."/>
            <person name="Costa-da-Silva A.L."/>
            <person name="Silva M.C.P."/>
            <person name="Lopes A.R."/>
            <person name="Barros M.S."/>
            <person name="Sa-Nunes A."/>
            <person name="Konjin B.B."/>
            <person name="Carvalho E."/>
            <person name="Suesdek L."/>
            <person name="Silva-Neto M.A.C."/>
            <person name="Capurro M.L."/>
        </authorList>
    </citation>
    <scope>NUCLEOTIDE SEQUENCE</scope>
    <source>
        <tissue evidence="5">Whole body</tissue>
    </source>
</reference>
<dbReference type="SUPFAM" id="SSF47473">
    <property type="entry name" value="EF-hand"/>
    <property type="match status" value="1"/>
</dbReference>
<dbReference type="CDD" id="cd00052">
    <property type="entry name" value="EH"/>
    <property type="match status" value="1"/>
</dbReference>
<dbReference type="PANTHER" id="PTHR11216">
    <property type="entry name" value="EH DOMAIN"/>
    <property type="match status" value="1"/>
</dbReference>
<dbReference type="InterPro" id="IPR000261">
    <property type="entry name" value="EH_dom"/>
</dbReference>
<dbReference type="PANTHER" id="PTHR11216:SF170">
    <property type="entry name" value="DYNAMIN ASSOCIATED PROTEIN 160, ISOFORM D"/>
    <property type="match status" value="1"/>
</dbReference>
<name>T1DJG1_ANOAQ</name>
<organism evidence="5">
    <name type="scientific">Anopheles aquasalis</name>
    <name type="common">Malaria mosquito</name>
    <dbReference type="NCBI Taxonomy" id="42839"/>
    <lineage>
        <taxon>Eukaryota</taxon>
        <taxon>Metazoa</taxon>
        <taxon>Ecdysozoa</taxon>
        <taxon>Arthropoda</taxon>
        <taxon>Hexapoda</taxon>
        <taxon>Insecta</taxon>
        <taxon>Pterygota</taxon>
        <taxon>Neoptera</taxon>
        <taxon>Endopterygota</taxon>
        <taxon>Diptera</taxon>
        <taxon>Nematocera</taxon>
        <taxon>Culicoidea</taxon>
        <taxon>Culicidae</taxon>
        <taxon>Anophelinae</taxon>
        <taxon>Anopheles</taxon>
    </lineage>
</organism>
<dbReference type="Pfam" id="PF12763">
    <property type="entry name" value="EH"/>
    <property type="match status" value="1"/>
</dbReference>
<dbReference type="InterPro" id="IPR018247">
    <property type="entry name" value="EF_Hand_1_Ca_BS"/>
</dbReference>
<dbReference type="AlphaFoldDB" id="T1DJG1"/>
<dbReference type="GO" id="GO:0042734">
    <property type="term" value="C:presynaptic membrane"/>
    <property type="evidence" value="ECO:0007669"/>
    <property type="project" value="TreeGrafter"/>
</dbReference>
<feature type="domain" description="EF-hand" evidence="4">
    <location>
        <begin position="293"/>
        <end position="328"/>
    </location>
</feature>
<evidence type="ECO:0000256" key="2">
    <source>
        <dbReference type="SAM" id="MobiDB-lite"/>
    </source>
</evidence>
<dbReference type="EMBL" id="GAMD01001476">
    <property type="protein sequence ID" value="JAB00115.1"/>
    <property type="molecule type" value="mRNA"/>
</dbReference>
<evidence type="ECO:0000313" key="5">
    <source>
        <dbReference type="EMBL" id="JAB00115.1"/>
    </source>
</evidence>
<sequence length="414" mass="42303">WASSASPSKLINLKRCGVLRIRKSLPPTLIASLTGLGGTPTLTPTTGLSPLDPLKSLAGSIGGPTAIVPPVVAQQPLIGAAAPGIVPHAIVPPLMNTHGLGGVAAAPAVGLLSGGVPPPKPAIPPQPLIATGGAPPLIPLGGVQPQLMGAGLPMMPAAAAPVAVPPGVMSQQPLIGGLLSGPAVAGGASVGIVKPLIDPIGVSQPLIAGMVPPVVPAAVVPAPPTPPSGGGTPARSMSISERAPSIDSPGQVEWAIKGPAKLKYTQLFNTTDRNRSGYLTGPQARNIMVQTKLPQATLAQIWALADMDTDGRLGCEEFVLAMYLCDLAAAGEKIPGTLPPDLVPPSFRKPTSRHGSLVGYPARFCFVPRVVAQRRTQQGSSWIHYLVYRCLPLKTSAKRTSTRGRRNSNDDGRL</sequence>
<dbReference type="VEuPathDB" id="VectorBase:AAQUA_008452"/>
<accession>T1DJG1</accession>
<dbReference type="InterPro" id="IPR011992">
    <property type="entry name" value="EF-hand-dom_pair"/>
</dbReference>
<dbReference type="GO" id="GO:0005509">
    <property type="term" value="F:calcium ion binding"/>
    <property type="evidence" value="ECO:0007669"/>
    <property type="project" value="InterPro"/>
</dbReference>
<dbReference type="GO" id="GO:0097708">
    <property type="term" value="C:intracellular vesicle"/>
    <property type="evidence" value="ECO:0007669"/>
    <property type="project" value="TreeGrafter"/>
</dbReference>
<evidence type="ECO:0000256" key="1">
    <source>
        <dbReference type="ARBA" id="ARBA00022837"/>
    </source>
</evidence>
<evidence type="ECO:0000259" key="4">
    <source>
        <dbReference type="PROSITE" id="PS50222"/>
    </source>
</evidence>
<protein>
    <submittedName>
        <fullName evidence="5">Putative endocytic adaptor protein intersectin</fullName>
    </submittedName>
</protein>
<dbReference type="GO" id="GO:0150007">
    <property type="term" value="P:clathrin-dependent synaptic vesicle endocytosis"/>
    <property type="evidence" value="ECO:0007669"/>
    <property type="project" value="TreeGrafter"/>
</dbReference>
<dbReference type="Gene3D" id="1.10.238.10">
    <property type="entry name" value="EF-hand"/>
    <property type="match status" value="1"/>
</dbReference>
<dbReference type="PROSITE" id="PS50031">
    <property type="entry name" value="EH"/>
    <property type="match status" value="1"/>
</dbReference>
<dbReference type="GO" id="GO:0060090">
    <property type="term" value="F:molecular adaptor activity"/>
    <property type="evidence" value="ECO:0007669"/>
    <property type="project" value="TreeGrafter"/>
</dbReference>
<dbReference type="PROSITE" id="PS00018">
    <property type="entry name" value="EF_HAND_1"/>
    <property type="match status" value="1"/>
</dbReference>
<feature type="region of interest" description="Disordered" evidence="2">
    <location>
        <begin position="224"/>
        <end position="249"/>
    </location>
</feature>
<proteinExistence type="evidence at transcript level"/>